<proteinExistence type="predicted"/>
<accession>A0ABP5QMH9</accession>
<sequence length="211" mass="23174">MTGDPHMQPLRTDRGPLYLRQADGQRPRLTLHRLDTEPSTADETLLKRCTGPVLDIGCGPGRLTQALTRRGVVTLGIDIAPCAVARTLAVGAAALRRSVFDPLPNEGDWQTLVLADGNIGIGGDPQALLRRCVQLAAPDGVLLIEVDRRDGDERCIAWVEDTRGHRGPPFPWARVGASTVRRAADLLGLRLDDQWVSGRRRFLSLIRNRVR</sequence>
<evidence type="ECO:0000313" key="2">
    <source>
        <dbReference type="Proteomes" id="UP001500305"/>
    </source>
</evidence>
<gene>
    <name evidence="1" type="ORF">GCM10010430_21920</name>
</gene>
<dbReference type="CDD" id="cd02440">
    <property type="entry name" value="AdoMet_MTases"/>
    <property type="match status" value="1"/>
</dbReference>
<protein>
    <submittedName>
        <fullName evidence="1">Class I SAM-dependent methyltransferase</fullName>
    </submittedName>
</protein>
<dbReference type="Pfam" id="PF13489">
    <property type="entry name" value="Methyltransf_23"/>
    <property type="match status" value="1"/>
</dbReference>
<dbReference type="SUPFAM" id="SSF53335">
    <property type="entry name" value="S-adenosyl-L-methionine-dependent methyltransferases"/>
    <property type="match status" value="1"/>
</dbReference>
<organism evidence="1 2">
    <name type="scientific">Kitasatospora cystarginea</name>
    <dbReference type="NCBI Taxonomy" id="58350"/>
    <lineage>
        <taxon>Bacteria</taxon>
        <taxon>Bacillati</taxon>
        <taxon>Actinomycetota</taxon>
        <taxon>Actinomycetes</taxon>
        <taxon>Kitasatosporales</taxon>
        <taxon>Streptomycetaceae</taxon>
        <taxon>Kitasatospora</taxon>
    </lineage>
</organism>
<evidence type="ECO:0000313" key="1">
    <source>
        <dbReference type="EMBL" id="GAA2240096.1"/>
    </source>
</evidence>
<dbReference type="Proteomes" id="UP001500305">
    <property type="component" value="Unassembled WGS sequence"/>
</dbReference>
<keyword evidence="2" id="KW-1185">Reference proteome</keyword>
<dbReference type="EMBL" id="BAAATR010000007">
    <property type="protein sequence ID" value="GAA2240096.1"/>
    <property type="molecule type" value="Genomic_DNA"/>
</dbReference>
<name>A0ABP5QMH9_9ACTN</name>
<keyword evidence="1" id="KW-0489">Methyltransferase</keyword>
<dbReference type="GO" id="GO:0008168">
    <property type="term" value="F:methyltransferase activity"/>
    <property type="evidence" value="ECO:0007669"/>
    <property type="project" value="UniProtKB-KW"/>
</dbReference>
<dbReference type="GO" id="GO:0032259">
    <property type="term" value="P:methylation"/>
    <property type="evidence" value="ECO:0007669"/>
    <property type="project" value="UniProtKB-KW"/>
</dbReference>
<dbReference type="RefSeq" id="WP_344636100.1">
    <property type="nucleotide sequence ID" value="NZ_BAAATR010000007.1"/>
</dbReference>
<keyword evidence="1" id="KW-0808">Transferase</keyword>
<comment type="caution">
    <text evidence="1">The sequence shown here is derived from an EMBL/GenBank/DDBJ whole genome shotgun (WGS) entry which is preliminary data.</text>
</comment>
<reference evidence="2" key="1">
    <citation type="journal article" date="2019" name="Int. J. Syst. Evol. Microbiol.">
        <title>The Global Catalogue of Microorganisms (GCM) 10K type strain sequencing project: providing services to taxonomists for standard genome sequencing and annotation.</title>
        <authorList>
            <consortium name="The Broad Institute Genomics Platform"/>
            <consortium name="The Broad Institute Genome Sequencing Center for Infectious Disease"/>
            <person name="Wu L."/>
            <person name="Ma J."/>
        </authorList>
    </citation>
    <scope>NUCLEOTIDE SEQUENCE [LARGE SCALE GENOMIC DNA]</scope>
    <source>
        <strain evidence="2">JCM 7356</strain>
    </source>
</reference>
<dbReference type="Gene3D" id="3.40.50.150">
    <property type="entry name" value="Vaccinia Virus protein VP39"/>
    <property type="match status" value="1"/>
</dbReference>
<dbReference type="InterPro" id="IPR029063">
    <property type="entry name" value="SAM-dependent_MTases_sf"/>
</dbReference>